<protein>
    <recommendedName>
        <fullName evidence="2">N-acetyltransferase domain-containing protein</fullName>
    </recommendedName>
</protein>
<dbReference type="CDD" id="cd04301">
    <property type="entry name" value="NAT_SF"/>
    <property type="match status" value="1"/>
</dbReference>
<dbReference type="PANTHER" id="PTHR13170:SF16">
    <property type="entry name" value="PROTEIN O-GLCNACASE"/>
    <property type="match status" value="1"/>
</dbReference>
<dbReference type="PANTHER" id="PTHR13170">
    <property type="entry name" value="O-GLCNACASE"/>
    <property type="match status" value="1"/>
</dbReference>
<keyword evidence="1" id="KW-1133">Transmembrane helix</keyword>
<dbReference type="InterPro" id="IPR051822">
    <property type="entry name" value="Glycosyl_Hydrolase_84"/>
</dbReference>
<evidence type="ECO:0000313" key="4">
    <source>
        <dbReference type="Proteomes" id="UP000663860"/>
    </source>
</evidence>
<dbReference type="Pfam" id="PF00583">
    <property type="entry name" value="Acetyltransf_1"/>
    <property type="match status" value="1"/>
</dbReference>
<feature type="domain" description="N-acetyltransferase" evidence="2">
    <location>
        <begin position="285"/>
        <end position="414"/>
    </location>
</feature>
<accession>A0A813N1C5</accession>
<sequence length="414" mass="46945">MSTINSSATTSVNPVLLKVPFQLNIWLGLFIFITGNISTIGNFTVFTSRMFRNRACSVYLIAESICTFIYFDFVLVTRVIQKGFNYPIINLYDPICKVRQFFSEYTHQVAFTLFALATIDRILSTHRDVGTKYGHGVYFSSQASYSHSYTEPNTRGERCMFLARVLVGNATIGTKYTKICPRGFDTTTDGSYIYVIYHDAQAFVTNNQPPLESFTIQQCTAEDEDGAIAVCLKTGDSGNDASLLFNDPKVLGYRFVAPYIHLSPDLAFVLKDSEGNVCGYVLAALDSVSFYTQYVNEWLPKMKQLYPNIPSENERLKEDWEIIYGFHNDNLQSFKLFDDYPSHLHIDLLPIAQRKGYGTKMIHRIENELQRRGSTGVHLGMAPNNTRALHFYTKLGFTILANGQDTMWLGKKLV</sequence>
<dbReference type="SUPFAM" id="SSF55729">
    <property type="entry name" value="Acyl-CoA N-acyltransferases (Nat)"/>
    <property type="match status" value="1"/>
</dbReference>
<comment type="caution">
    <text evidence="3">The sequence shown here is derived from an EMBL/GenBank/DDBJ whole genome shotgun (WGS) entry which is preliminary data.</text>
</comment>
<dbReference type="GO" id="GO:0016747">
    <property type="term" value="F:acyltransferase activity, transferring groups other than amino-acyl groups"/>
    <property type="evidence" value="ECO:0007669"/>
    <property type="project" value="InterPro"/>
</dbReference>
<organism evidence="3 4">
    <name type="scientific">Adineta steineri</name>
    <dbReference type="NCBI Taxonomy" id="433720"/>
    <lineage>
        <taxon>Eukaryota</taxon>
        <taxon>Metazoa</taxon>
        <taxon>Spiralia</taxon>
        <taxon>Gnathifera</taxon>
        <taxon>Rotifera</taxon>
        <taxon>Eurotatoria</taxon>
        <taxon>Bdelloidea</taxon>
        <taxon>Adinetida</taxon>
        <taxon>Adinetidae</taxon>
        <taxon>Adineta</taxon>
    </lineage>
</organism>
<evidence type="ECO:0000313" key="3">
    <source>
        <dbReference type="EMBL" id="CAF0727933.1"/>
    </source>
</evidence>
<dbReference type="Gene3D" id="3.40.630.30">
    <property type="match status" value="1"/>
</dbReference>
<dbReference type="GO" id="GO:0003950">
    <property type="term" value="F:NAD+ poly-ADP-ribosyltransferase activity"/>
    <property type="evidence" value="ECO:0007669"/>
    <property type="project" value="InterPro"/>
</dbReference>
<dbReference type="InterPro" id="IPR000182">
    <property type="entry name" value="GNAT_dom"/>
</dbReference>
<dbReference type="EMBL" id="CAJNOE010000013">
    <property type="protein sequence ID" value="CAF0727933.1"/>
    <property type="molecule type" value="Genomic_DNA"/>
</dbReference>
<proteinExistence type="predicted"/>
<name>A0A813N1C5_9BILA</name>
<evidence type="ECO:0000259" key="2">
    <source>
        <dbReference type="PROSITE" id="PS51186"/>
    </source>
</evidence>
<dbReference type="InterPro" id="IPR012317">
    <property type="entry name" value="Poly(ADP-ribose)pol_cat_dom"/>
</dbReference>
<reference evidence="3" key="1">
    <citation type="submission" date="2021-02" db="EMBL/GenBank/DDBJ databases">
        <authorList>
            <person name="Nowell W R."/>
        </authorList>
    </citation>
    <scope>NUCLEOTIDE SEQUENCE</scope>
</reference>
<dbReference type="Gene3D" id="3.90.228.10">
    <property type="match status" value="1"/>
</dbReference>
<feature type="transmembrane region" description="Helical" evidence="1">
    <location>
        <begin position="25"/>
        <end position="46"/>
    </location>
</feature>
<feature type="transmembrane region" description="Helical" evidence="1">
    <location>
        <begin position="58"/>
        <end position="80"/>
    </location>
</feature>
<dbReference type="PROSITE" id="PS51186">
    <property type="entry name" value="GNAT"/>
    <property type="match status" value="1"/>
</dbReference>
<dbReference type="SUPFAM" id="SSF56399">
    <property type="entry name" value="ADP-ribosylation"/>
    <property type="match status" value="1"/>
</dbReference>
<keyword evidence="1" id="KW-0472">Membrane</keyword>
<keyword evidence="1" id="KW-0812">Transmembrane</keyword>
<evidence type="ECO:0000256" key="1">
    <source>
        <dbReference type="SAM" id="Phobius"/>
    </source>
</evidence>
<dbReference type="Proteomes" id="UP000663860">
    <property type="component" value="Unassembled WGS sequence"/>
</dbReference>
<dbReference type="InterPro" id="IPR016181">
    <property type="entry name" value="Acyl_CoA_acyltransferase"/>
</dbReference>
<dbReference type="AlphaFoldDB" id="A0A813N1C5"/>
<dbReference type="Pfam" id="PF00644">
    <property type="entry name" value="PARP"/>
    <property type="match status" value="1"/>
</dbReference>
<gene>
    <name evidence="3" type="ORF">IZO911_LOCUS2609</name>
</gene>